<evidence type="ECO:0000313" key="3">
    <source>
        <dbReference type="Proteomes" id="UP001177943"/>
    </source>
</evidence>
<evidence type="ECO:0000313" key="2">
    <source>
        <dbReference type="EMBL" id="WHX47915.1"/>
    </source>
</evidence>
<name>A0AA95I8U9_9BACL</name>
<dbReference type="Proteomes" id="UP001177943">
    <property type="component" value="Chromosome"/>
</dbReference>
<organism evidence="2 3">
    <name type="scientific">Paenibacillus woosongensis</name>
    <dbReference type="NCBI Taxonomy" id="307580"/>
    <lineage>
        <taxon>Bacteria</taxon>
        <taxon>Bacillati</taxon>
        <taxon>Bacillota</taxon>
        <taxon>Bacilli</taxon>
        <taxon>Bacillales</taxon>
        <taxon>Paenibacillaceae</taxon>
        <taxon>Paenibacillus</taxon>
    </lineage>
</organism>
<evidence type="ECO:0000259" key="1">
    <source>
        <dbReference type="PROSITE" id="PS50075"/>
    </source>
</evidence>
<dbReference type="SUPFAM" id="SSF47336">
    <property type="entry name" value="ACP-like"/>
    <property type="match status" value="1"/>
</dbReference>
<dbReference type="RefSeq" id="WP_283925401.1">
    <property type="nucleotide sequence ID" value="NZ_CP126084.1"/>
</dbReference>
<reference evidence="2" key="1">
    <citation type="submission" date="2023-05" db="EMBL/GenBank/DDBJ databases">
        <title>Comparative genomics of Bacillaceae isolates and their secondary metabolite potential.</title>
        <authorList>
            <person name="Song L."/>
            <person name="Nielsen L.J."/>
            <person name="Mohite O."/>
            <person name="Xu X."/>
            <person name="Weber T."/>
            <person name="Kovacs A.T."/>
        </authorList>
    </citation>
    <scope>NUCLEOTIDE SEQUENCE</scope>
    <source>
        <strain evidence="2">B2_4</strain>
    </source>
</reference>
<dbReference type="AlphaFoldDB" id="A0AA95I8U9"/>
<dbReference type="EMBL" id="CP126084">
    <property type="protein sequence ID" value="WHX47915.1"/>
    <property type="molecule type" value="Genomic_DNA"/>
</dbReference>
<dbReference type="InterPro" id="IPR009081">
    <property type="entry name" value="PP-bd_ACP"/>
</dbReference>
<proteinExistence type="predicted"/>
<gene>
    <name evidence="2" type="ORF">QNH46_17485</name>
</gene>
<feature type="domain" description="Carrier" evidence="1">
    <location>
        <begin position="1"/>
        <end position="58"/>
    </location>
</feature>
<dbReference type="Pfam" id="PF00550">
    <property type="entry name" value="PP-binding"/>
    <property type="match status" value="1"/>
</dbReference>
<dbReference type="InterPro" id="IPR036736">
    <property type="entry name" value="ACP-like_sf"/>
</dbReference>
<protein>
    <submittedName>
        <fullName evidence="2">Phosphopantetheine-binding protein</fullName>
    </submittedName>
</protein>
<dbReference type="KEGG" id="pwn:QNH46_17485"/>
<accession>A0AA95I8U9</accession>
<sequence length="68" mass="7554">MLENVNIGIDDDFVEIGGHSLLALKLEVELQRHFDIDHFDLQECNTIRKMAAYIEEKLAVAVGGGGIQ</sequence>
<dbReference type="Gene3D" id="1.10.1200.10">
    <property type="entry name" value="ACP-like"/>
    <property type="match status" value="1"/>
</dbReference>
<dbReference type="PROSITE" id="PS50075">
    <property type="entry name" value="CARRIER"/>
    <property type="match status" value="1"/>
</dbReference>